<dbReference type="InterPro" id="IPR036291">
    <property type="entry name" value="NAD(P)-bd_dom_sf"/>
</dbReference>
<dbReference type="SUPFAM" id="SSF51735">
    <property type="entry name" value="NAD(P)-binding Rossmann-fold domains"/>
    <property type="match status" value="1"/>
</dbReference>
<evidence type="ECO:0000259" key="1">
    <source>
        <dbReference type="Pfam" id="PF01408"/>
    </source>
</evidence>
<protein>
    <submittedName>
        <fullName evidence="2">Gfo/Idh/MocA family oxidoreductase</fullName>
    </submittedName>
</protein>
<dbReference type="EMBL" id="JBHSEF010000013">
    <property type="protein sequence ID" value="MFC4354695.1"/>
    <property type="molecule type" value="Genomic_DNA"/>
</dbReference>
<dbReference type="Gene3D" id="3.40.50.720">
    <property type="entry name" value="NAD(P)-binding Rossmann-like Domain"/>
    <property type="match status" value="1"/>
</dbReference>
<organism evidence="2 3">
    <name type="scientific">Chryseomicrobium palamuruense</name>
    <dbReference type="NCBI Taxonomy" id="682973"/>
    <lineage>
        <taxon>Bacteria</taxon>
        <taxon>Bacillati</taxon>
        <taxon>Bacillota</taxon>
        <taxon>Bacilli</taxon>
        <taxon>Bacillales</taxon>
        <taxon>Caryophanaceae</taxon>
        <taxon>Chryseomicrobium</taxon>
    </lineage>
</organism>
<feature type="domain" description="Gfo/Idh/MocA-like oxidoreductase N-terminal" evidence="1">
    <location>
        <begin position="6"/>
        <end position="133"/>
    </location>
</feature>
<comment type="caution">
    <text evidence="2">The sequence shown here is derived from an EMBL/GenBank/DDBJ whole genome shotgun (WGS) entry which is preliminary data.</text>
</comment>
<proteinExistence type="predicted"/>
<gene>
    <name evidence="2" type="ORF">ACFO0S_06400</name>
</gene>
<dbReference type="RefSeq" id="WP_378140977.1">
    <property type="nucleotide sequence ID" value="NZ_JBHSEF010000013.1"/>
</dbReference>
<dbReference type="Proteomes" id="UP001595733">
    <property type="component" value="Unassembled WGS sequence"/>
</dbReference>
<evidence type="ECO:0000313" key="2">
    <source>
        <dbReference type="EMBL" id="MFC4354695.1"/>
    </source>
</evidence>
<sequence length="327" mass="37729">MNTPQVAIIGAGNIGSRHLQALSKINTSIEINVLDLNEESLIISKQRFEEVYDQRNGFVTKVNYINDVKLIPEQLDICIIATNSAIRRSVLEELISVTKIKYLILEKFLFQTIKDYDQVGKIIKSHNIKAWVNCSRRVWPLYISLSEKFKDITHVDFTVTASNLGIGCNGIHFIDLFEFLTRKEIISIESENLEIVQSKRKGYIDFTGTIIGKTSYGDKISITSYKDGDTPLLIQINSNHIRIMIDEQKEYALISEKSNDWVWEKVDFDYQFQSNLTQIVVQQLLEKSTCNLPKYDESSRMHLNILDTFFGYMNEMEDEEVEICLIT</sequence>
<name>A0ABV8UTU0_9BACL</name>
<dbReference type="InterPro" id="IPR000683">
    <property type="entry name" value="Gfo/Idh/MocA-like_OxRdtase_N"/>
</dbReference>
<evidence type="ECO:0000313" key="3">
    <source>
        <dbReference type="Proteomes" id="UP001595733"/>
    </source>
</evidence>
<dbReference type="Pfam" id="PF01408">
    <property type="entry name" value="GFO_IDH_MocA"/>
    <property type="match status" value="1"/>
</dbReference>
<reference evidence="3" key="1">
    <citation type="journal article" date="2019" name="Int. J. Syst. Evol. Microbiol.">
        <title>The Global Catalogue of Microorganisms (GCM) 10K type strain sequencing project: providing services to taxonomists for standard genome sequencing and annotation.</title>
        <authorList>
            <consortium name="The Broad Institute Genomics Platform"/>
            <consortium name="The Broad Institute Genome Sequencing Center for Infectious Disease"/>
            <person name="Wu L."/>
            <person name="Ma J."/>
        </authorList>
    </citation>
    <scope>NUCLEOTIDE SEQUENCE [LARGE SCALE GENOMIC DNA]</scope>
    <source>
        <strain evidence="3">CCUG 50353</strain>
    </source>
</reference>
<accession>A0ABV8UTU0</accession>
<keyword evidence="3" id="KW-1185">Reference proteome</keyword>